<dbReference type="Pfam" id="PF02738">
    <property type="entry name" value="MoCoBD_1"/>
    <property type="match status" value="1"/>
</dbReference>
<dbReference type="Gene3D" id="3.90.1170.50">
    <property type="entry name" value="Aldehyde oxidase/xanthine dehydrogenase, a/b hammerhead"/>
    <property type="match status" value="1"/>
</dbReference>
<reference evidence="3" key="1">
    <citation type="submission" date="2017-06" db="EMBL/GenBank/DDBJ databases">
        <authorList>
            <person name="Varghese N."/>
            <person name="Submissions S."/>
        </authorList>
    </citation>
    <scope>NUCLEOTIDE SEQUENCE [LARGE SCALE GENOMIC DNA]</scope>
    <source>
        <strain evidence="3">DSM 27993</strain>
    </source>
</reference>
<gene>
    <name evidence="2" type="ORF">SAMN04488111_1401</name>
</gene>
<dbReference type="InterPro" id="IPR037165">
    <property type="entry name" value="AldOxase/xan_DH_Mopterin-bd_sf"/>
</dbReference>
<dbReference type="OrthoDB" id="9767994at2"/>
<dbReference type="InterPro" id="IPR046867">
    <property type="entry name" value="AldOxase/xan_DH_MoCoBD2"/>
</dbReference>
<dbReference type="Proteomes" id="UP000198412">
    <property type="component" value="Unassembled WGS sequence"/>
</dbReference>
<dbReference type="InterPro" id="IPR008274">
    <property type="entry name" value="AldOxase/xan_DH_MoCoBD1"/>
</dbReference>
<dbReference type="Pfam" id="PF20256">
    <property type="entry name" value="MoCoBD_2"/>
    <property type="match status" value="2"/>
</dbReference>
<dbReference type="SMART" id="SM01008">
    <property type="entry name" value="Ald_Xan_dh_C"/>
    <property type="match status" value="1"/>
</dbReference>
<dbReference type="RefSeq" id="WP_089377726.1">
    <property type="nucleotide sequence ID" value="NZ_FZNX01000002.1"/>
</dbReference>
<keyword evidence="3" id="KW-1185">Reference proteome</keyword>
<evidence type="ECO:0000313" key="2">
    <source>
        <dbReference type="EMBL" id="SNR52050.1"/>
    </source>
</evidence>
<dbReference type="GO" id="GO:0016491">
    <property type="term" value="F:oxidoreductase activity"/>
    <property type="evidence" value="ECO:0007669"/>
    <property type="project" value="InterPro"/>
</dbReference>
<dbReference type="PANTHER" id="PTHR47495">
    <property type="entry name" value="ALDEHYDE DEHYDROGENASE"/>
    <property type="match status" value="1"/>
</dbReference>
<dbReference type="SUPFAM" id="SSF56003">
    <property type="entry name" value="Molybdenum cofactor-binding domain"/>
    <property type="match status" value="2"/>
</dbReference>
<dbReference type="EMBL" id="FZNX01000002">
    <property type="protein sequence ID" value="SNR52050.1"/>
    <property type="molecule type" value="Genomic_DNA"/>
</dbReference>
<organism evidence="2 3">
    <name type="scientific">Lutibacter flavus</name>
    <dbReference type="NCBI Taxonomy" id="691689"/>
    <lineage>
        <taxon>Bacteria</taxon>
        <taxon>Pseudomonadati</taxon>
        <taxon>Bacteroidota</taxon>
        <taxon>Flavobacteriia</taxon>
        <taxon>Flavobacteriales</taxon>
        <taxon>Flavobacteriaceae</taxon>
        <taxon>Lutibacter</taxon>
    </lineage>
</organism>
<dbReference type="PIRSF" id="PIRSF036389">
    <property type="entry name" value="IOR_B"/>
    <property type="match status" value="1"/>
</dbReference>
<dbReference type="InterPro" id="IPR052516">
    <property type="entry name" value="N-heterocyclic_Hydroxylase"/>
</dbReference>
<sequence length="724" mass="79390">MKPNKIDQLYFSDVNEPIRLDRREFLKKLGGGIIVVFCLGKLSLLDGWGQNDAADELNFNAYLRVKEDGRVDCYTGKIEMGQGIITSLAQVLAEELEVPISSVDMIMGDTELCPYDAGTWGSLTTRFADPVIRAAAAEAREILIDLAAEKLNVNKEELTIEEGVIFVKNNTTIKTTFAEITKGKKIVQSLSKKPSIKTSKEFKIIGKPTISADAVDKVTGKAMYSGDIKLPNMVYATVVRPAVYGSKKLKVDASGLAAFEGIQLIEEEDLVAVIHADPEIANKAAKKVKVSWEAPEARADNESIFQYLEAHIKDSNVYEEAGNLEIGNKTSTKIIKTAYQDGYKAHAPIETHAATCYFEKDKLTMWVSSQTPFGTREQLANTLNIPLENVHIKQIFLGGGFGGKIYNQQAIEAAKIAKSCGKPVQLVWSRKEEFMYDRFRPAALMNVKSGVDDKGKLNLWEFDIYCAGTRGTKLFYDVPNNRTRMFNEKNVRGDSHTNRLNNVSVHPFGTGAWRAPGNNSTTFARESHIDTTALAAGIDPLEFRLNNLKNVDMIVTLKLAAETFGWTRKKEDGHGYGIALGEDAGTCVAILAEVFVDKSTGEVTPIKMVCAQDMGQVVNPHGATVQTEGGLTMGLGYALYEDVEFVGGKVKSKNFKNYTITKFSKTPEIECVFRDKMDSKPQGGGEPAIICVGGAIANAVFDACGARVNRIPVTPERILAAIKK</sequence>
<dbReference type="PANTHER" id="PTHR47495:SF1">
    <property type="entry name" value="BLL3820 PROTEIN"/>
    <property type="match status" value="1"/>
</dbReference>
<feature type="domain" description="Aldehyde oxidase/xanthine dehydrogenase a/b hammerhead" evidence="1">
    <location>
        <begin position="219"/>
        <end position="296"/>
    </location>
</feature>
<proteinExistence type="predicted"/>
<dbReference type="InterPro" id="IPR012368">
    <property type="entry name" value="OxRdtase_Mopterin-bd_su_IorB"/>
</dbReference>
<dbReference type="AlphaFoldDB" id="A0A238X021"/>
<evidence type="ECO:0000313" key="3">
    <source>
        <dbReference type="Proteomes" id="UP000198412"/>
    </source>
</evidence>
<name>A0A238X021_9FLAO</name>
<protein>
    <submittedName>
        <fullName evidence="2">CO or xanthine dehydrogenase, Mo-binding subunit</fullName>
    </submittedName>
</protein>
<dbReference type="InterPro" id="IPR000674">
    <property type="entry name" value="Ald_Oxase/Xan_DH_a/b"/>
</dbReference>
<evidence type="ECO:0000259" key="1">
    <source>
        <dbReference type="SMART" id="SM01008"/>
    </source>
</evidence>
<accession>A0A238X021</accession>
<dbReference type="Gene3D" id="3.30.365.10">
    <property type="entry name" value="Aldehyde oxidase/xanthine dehydrogenase, molybdopterin binding domain"/>
    <property type="match status" value="4"/>
</dbReference>